<evidence type="ECO:0000313" key="2">
    <source>
        <dbReference type="Proteomes" id="UP000314294"/>
    </source>
</evidence>
<protein>
    <submittedName>
        <fullName evidence="1">Uncharacterized protein</fullName>
    </submittedName>
</protein>
<dbReference type="Proteomes" id="UP000314294">
    <property type="component" value="Unassembled WGS sequence"/>
</dbReference>
<gene>
    <name evidence="1" type="ORF">EYF80_048589</name>
</gene>
<organism evidence="1 2">
    <name type="scientific">Liparis tanakae</name>
    <name type="common">Tanaka's snailfish</name>
    <dbReference type="NCBI Taxonomy" id="230148"/>
    <lineage>
        <taxon>Eukaryota</taxon>
        <taxon>Metazoa</taxon>
        <taxon>Chordata</taxon>
        <taxon>Craniata</taxon>
        <taxon>Vertebrata</taxon>
        <taxon>Euteleostomi</taxon>
        <taxon>Actinopterygii</taxon>
        <taxon>Neopterygii</taxon>
        <taxon>Teleostei</taxon>
        <taxon>Neoteleostei</taxon>
        <taxon>Acanthomorphata</taxon>
        <taxon>Eupercaria</taxon>
        <taxon>Perciformes</taxon>
        <taxon>Cottioidei</taxon>
        <taxon>Cottales</taxon>
        <taxon>Liparidae</taxon>
        <taxon>Liparis</taxon>
    </lineage>
</organism>
<comment type="caution">
    <text evidence="1">The sequence shown here is derived from an EMBL/GenBank/DDBJ whole genome shotgun (WGS) entry which is preliminary data.</text>
</comment>
<accession>A0A4Z2FKF2</accession>
<name>A0A4Z2FKF2_9TELE</name>
<evidence type="ECO:0000313" key="1">
    <source>
        <dbReference type="EMBL" id="TNN41233.1"/>
    </source>
</evidence>
<proteinExistence type="predicted"/>
<keyword evidence="2" id="KW-1185">Reference proteome</keyword>
<reference evidence="1 2" key="1">
    <citation type="submission" date="2019-03" db="EMBL/GenBank/DDBJ databases">
        <title>First draft genome of Liparis tanakae, snailfish: a comprehensive survey of snailfish specific genes.</title>
        <authorList>
            <person name="Kim W."/>
            <person name="Song I."/>
            <person name="Jeong J.-H."/>
            <person name="Kim D."/>
            <person name="Kim S."/>
            <person name="Ryu S."/>
            <person name="Song J.Y."/>
            <person name="Lee S.K."/>
        </authorList>
    </citation>
    <scope>NUCLEOTIDE SEQUENCE [LARGE SCALE GENOMIC DNA]</scope>
    <source>
        <tissue evidence="1">Muscle</tissue>
    </source>
</reference>
<sequence length="85" mass="9292">MRAAMAAGYPTVLAMAEKPLGSPYTARLMCLVSSSPVFGQSGQDAVGLNRRLVAQHPEPERRKEIEIMLFPPHNGVTFTRPIQKA</sequence>
<dbReference type="EMBL" id="SRLO01001124">
    <property type="protein sequence ID" value="TNN41233.1"/>
    <property type="molecule type" value="Genomic_DNA"/>
</dbReference>
<dbReference type="AlphaFoldDB" id="A0A4Z2FKF2"/>